<dbReference type="VEuPathDB" id="AmoebaDB:ACA1_070180"/>
<keyword evidence="2" id="KW-1185">Reference proteome</keyword>
<proteinExistence type="predicted"/>
<dbReference type="Proteomes" id="UP000011083">
    <property type="component" value="Unassembled WGS sequence"/>
</dbReference>
<dbReference type="KEGG" id="acan:ACA1_070180"/>
<dbReference type="RefSeq" id="XP_004352950.1">
    <property type="nucleotide sequence ID" value="XM_004352898.1"/>
</dbReference>
<accession>L8HDW4</accession>
<evidence type="ECO:0000313" key="2">
    <source>
        <dbReference type="Proteomes" id="UP000011083"/>
    </source>
</evidence>
<dbReference type="GeneID" id="14924397"/>
<organism evidence="1 2">
    <name type="scientific">Acanthamoeba castellanii (strain ATCC 30010 / Neff)</name>
    <dbReference type="NCBI Taxonomy" id="1257118"/>
    <lineage>
        <taxon>Eukaryota</taxon>
        <taxon>Amoebozoa</taxon>
        <taxon>Discosea</taxon>
        <taxon>Longamoebia</taxon>
        <taxon>Centramoebida</taxon>
        <taxon>Acanthamoebidae</taxon>
        <taxon>Acanthamoeba</taxon>
    </lineage>
</organism>
<dbReference type="EMBL" id="KB007857">
    <property type="protein sequence ID" value="ELR23422.1"/>
    <property type="molecule type" value="Genomic_DNA"/>
</dbReference>
<gene>
    <name evidence="1" type="ORF">ACA1_070180</name>
</gene>
<sequence>MKIGQCPVPLPSLFVEAVKARINDTTPSVVVIPRDPSPDAVGQAAQVDFLSLREVTPAGGWVQTGSGTNNTSSTTTFTSRLANNATLAYEFATFDADTALTLGTFLMLEQDYV</sequence>
<name>L8HDW4_ACACF</name>
<reference evidence="1 2" key="1">
    <citation type="journal article" date="2013" name="Genome Biol.">
        <title>Genome of Acanthamoeba castellanii highlights extensive lateral gene transfer and early evolution of tyrosine kinase signaling.</title>
        <authorList>
            <person name="Clarke M."/>
            <person name="Lohan A.J."/>
            <person name="Liu B."/>
            <person name="Lagkouvardos I."/>
            <person name="Roy S."/>
            <person name="Zafar N."/>
            <person name="Bertelli C."/>
            <person name="Schilde C."/>
            <person name="Kianianmomeni A."/>
            <person name="Burglin T.R."/>
            <person name="Frech C."/>
            <person name="Turcotte B."/>
            <person name="Kopec K.O."/>
            <person name="Synnott J.M."/>
            <person name="Choo C."/>
            <person name="Paponov I."/>
            <person name="Finkler A."/>
            <person name="Soon Heng Tan C."/>
            <person name="Hutchins A.P."/>
            <person name="Weinmeier T."/>
            <person name="Rattei T."/>
            <person name="Chu J.S."/>
            <person name="Gimenez G."/>
            <person name="Irimia M."/>
            <person name="Rigden D.J."/>
            <person name="Fitzpatrick D.A."/>
            <person name="Lorenzo-Morales J."/>
            <person name="Bateman A."/>
            <person name="Chiu C.H."/>
            <person name="Tang P."/>
            <person name="Hegemann P."/>
            <person name="Fromm H."/>
            <person name="Raoult D."/>
            <person name="Greub G."/>
            <person name="Miranda-Saavedra D."/>
            <person name="Chen N."/>
            <person name="Nash P."/>
            <person name="Ginger M.L."/>
            <person name="Horn M."/>
            <person name="Schaap P."/>
            <person name="Caler L."/>
            <person name="Loftus B."/>
        </authorList>
    </citation>
    <scope>NUCLEOTIDE SEQUENCE [LARGE SCALE GENOMIC DNA]</scope>
    <source>
        <strain evidence="1 2">Neff</strain>
    </source>
</reference>
<protein>
    <submittedName>
        <fullName evidence="1">Uncharacterized protein</fullName>
    </submittedName>
</protein>
<dbReference type="AlphaFoldDB" id="L8HDW4"/>
<evidence type="ECO:0000313" key="1">
    <source>
        <dbReference type="EMBL" id="ELR23422.1"/>
    </source>
</evidence>